<dbReference type="InterPro" id="IPR023346">
    <property type="entry name" value="Lysozyme-like_dom_sf"/>
</dbReference>
<evidence type="ECO:0000256" key="1">
    <source>
        <dbReference type="ARBA" id="ARBA00007734"/>
    </source>
</evidence>
<gene>
    <name evidence="5" type="ORF">E6C76_08040</name>
</gene>
<dbReference type="CDD" id="cd00254">
    <property type="entry name" value="LT-like"/>
    <property type="match status" value="1"/>
</dbReference>
<protein>
    <submittedName>
        <fullName evidence="5">Lytic transglycosylase</fullName>
    </submittedName>
</protein>
<dbReference type="GO" id="GO:0008933">
    <property type="term" value="F:peptidoglycan lytic transglycosylase activity"/>
    <property type="evidence" value="ECO:0007669"/>
    <property type="project" value="InterPro"/>
</dbReference>
<feature type="compositionally biased region" description="Low complexity" evidence="2">
    <location>
        <begin position="281"/>
        <end position="292"/>
    </location>
</feature>
<dbReference type="InterPro" id="IPR008258">
    <property type="entry name" value="Transglycosylase_SLT_dom_1"/>
</dbReference>
<comment type="caution">
    <text evidence="5">The sequence shown here is derived from an EMBL/GenBank/DDBJ whole genome shotgun (WGS) entry which is preliminary data.</text>
</comment>
<evidence type="ECO:0000313" key="5">
    <source>
        <dbReference type="EMBL" id="THF65523.1"/>
    </source>
</evidence>
<proteinExistence type="inferred from homology"/>
<dbReference type="RefSeq" id="WP_136347728.1">
    <property type="nucleotide sequence ID" value="NZ_SSOC01000003.1"/>
</dbReference>
<reference evidence="5 6" key="1">
    <citation type="submission" date="2019-04" db="EMBL/GenBank/DDBJ databases">
        <title>Azoarcus nasutitermitis sp. nov. isolated from termite nest.</title>
        <authorList>
            <person name="Lin S.-Y."/>
            <person name="Hameed A."/>
            <person name="Hsu Y.-H."/>
            <person name="Young C.-C."/>
        </authorList>
    </citation>
    <scope>NUCLEOTIDE SEQUENCE [LARGE SCALE GENOMIC DNA]</scope>
    <source>
        <strain evidence="5 6">CC-YHH838</strain>
    </source>
</reference>
<feature type="region of interest" description="Disordered" evidence="2">
    <location>
        <begin position="277"/>
        <end position="300"/>
    </location>
</feature>
<dbReference type="OrthoDB" id="9815002at2"/>
<dbReference type="Gene3D" id="1.25.40.10">
    <property type="entry name" value="Tetratricopeptide repeat domain"/>
    <property type="match status" value="1"/>
</dbReference>
<evidence type="ECO:0000313" key="6">
    <source>
        <dbReference type="Proteomes" id="UP000308430"/>
    </source>
</evidence>
<dbReference type="SMART" id="SM00671">
    <property type="entry name" value="SEL1"/>
    <property type="match status" value="2"/>
</dbReference>
<dbReference type="InterPro" id="IPR011990">
    <property type="entry name" value="TPR-like_helical_dom_sf"/>
</dbReference>
<name>A0A4S4AZE6_9RHOO</name>
<feature type="chain" id="PRO_5020418331" evidence="3">
    <location>
        <begin position="25"/>
        <end position="300"/>
    </location>
</feature>
<dbReference type="PANTHER" id="PTHR37423">
    <property type="entry name" value="SOLUBLE LYTIC MUREIN TRANSGLYCOSYLASE-RELATED"/>
    <property type="match status" value="1"/>
</dbReference>
<dbReference type="SUPFAM" id="SSF81901">
    <property type="entry name" value="HCP-like"/>
    <property type="match status" value="1"/>
</dbReference>
<organism evidence="5 6">
    <name type="scientific">Pseudothauera nasutitermitis</name>
    <dbReference type="NCBI Taxonomy" id="2565930"/>
    <lineage>
        <taxon>Bacteria</taxon>
        <taxon>Pseudomonadati</taxon>
        <taxon>Pseudomonadota</taxon>
        <taxon>Betaproteobacteria</taxon>
        <taxon>Rhodocyclales</taxon>
        <taxon>Zoogloeaceae</taxon>
        <taxon>Pseudothauera</taxon>
    </lineage>
</organism>
<dbReference type="Proteomes" id="UP000308430">
    <property type="component" value="Unassembled WGS sequence"/>
</dbReference>
<dbReference type="Pfam" id="PF01464">
    <property type="entry name" value="SLT"/>
    <property type="match status" value="1"/>
</dbReference>
<comment type="similarity">
    <text evidence="1">Belongs to the transglycosylase Slt family.</text>
</comment>
<feature type="signal peptide" evidence="3">
    <location>
        <begin position="1"/>
        <end position="24"/>
    </location>
</feature>
<dbReference type="SUPFAM" id="SSF53955">
    <property type="entry name" value="Lysozyme-like"/>
    <property type="match status" value="1"/>
</dbReference>
<dbReference type="PROSITE" id="PS00922">
    <property type="entry name" value="TRANSGLYCOSYLASE"/>
    <property type="match status" value="1"/>
</dbReference>
<keyword evidence="6" id="KW-1185">Reference proteome</keyword>
<sequence length="300" mass="32098">MNARRAWGGVLALAAVLGAGQARGADAPPLRGAAELVRLAVAHEHGEGVPRAPERAAALYCEAARLGDAEGLYGLGWMYANGRGVARNDGYAATLFAMAAFLGHEYAQRMARFTGEEPGELPDCLHVADTQDGREPWDVEGFLASLGPERREVGRLVAGLAPEYGVHPRLALAVAVAESALDPRALSPRQAMGVMQLIPATAERFAVGKPWDPEQNIRGGLRYLRWLLAYFRGDVTLAVAAYNAGEGAVDRHRGVPPYRETRQYVDRVLAFAQQRSHPYDGAVAGPSPVAAPAREEDQGS</sequence>
<dbReference type="InterPro" id="IPR000189">
    <property type="entry name" value="Transglyc_AS"/>
</dbReference>
<accession>A0A4S4AZE6</accession>
<evidence type="ECO:0000256" key="3">
    <source>
        <dbReference type="SAM" id="SignalP"/>
    </source>
</evidence>
<feature type="domain" description="Transglycosylase SLT" evidence="4">
    <location>
        <begin position="163"/>
        <end position="254"/>
    </location>
</feature>
<keyword evidence="3" id="KW-0732">Signal</keyword>
<evidence type="ECO:0000259" key="4">
    <source>
        <dbReference type="Pfam" id="PF01464"/>
    </source>
</evidence>
<evidence type="ECO:0000256" key="2">
    <source>
        <dbReference type="SAM" id="MobiDB-lite"/>
    </source>
</evidence>
<dbReference type="Gene3D" id="1.10.530.10">
    <property type="match status" value="1"/>
</dbReference>
<dbReference type="PANTHER" id="PTHR37423:SF2">
    <property type="entry name" value="MEMBRANE-BOUND LYTIC MUREIN TRANSGLYCOSYLASE C"/>
    <property type="match status" value="1"/>
</dbReference>
<dbReference type="EMBL" id="SSOC01000003">
    <property type="protein sequence ID" value="THF65523.1"/>
    <property type="molecule type" value="Genomic_DNA"/>
</dbReference>
<dbReference type="AlphaFoldDB" id="A0A4S4AZE6"/>
<dbReference type="GO" id="GO:0016020">
    <property type="term" value="C:membrane"/>
    <property type="evidence" value="ECO:0007669"/>
    <property type="project" value="InterPro"/>
</dbReference>
<dbReference type="GO" id="GO:0000270">
    <property type="term" value="P:peptidoglycan metabolic process"/>
    <property type="evidence" value="ECO:0007669"/>
    <property type="project" value="InterPro"/>
</dbReference>
<dbReference type="Pfam" id="PF08238">
    <property type="entry name" value="Sel1"/>
    <property type="match status" value="2"/>
</dbReference>
<dbReference type="InterPro" id="IPR006597">
    <property type="entry name" value="Sel1-like"/>
</dbReference>